<reference evidence="2" key="1">
    <citation type="submission" date="2019-02" db="EMBL/GenBank/DDBJ databases">
        <authorList>
            <person name="Gruber-Vodicka R. H."/>
            <person name="Seah K. B. B."/>
        </authorList>
    </citation>
    <scope>NUCLEOTIDE SEQUENCE</scope>
    <source>
        <strain evidence="2">BECK_BZ131</strain>
    </source>
</reference>
<sequence length="175" mass="19057">MPLSPTNIATILALPMNTPIGKKVGNLTKGWNETSIRHWPISSLPWALPYCWELLWGFAGYVVFFLAHALGMAPELPGSHSGALERRQLWWLLTVICTGLGFAFIVFNTQALVKILGVVLFVVPHAIGAPHAPAPKGVVPPELIRSFVIATVITNAVFRLALGSVYGFFDKRLAS</sequence>
<feature type="transmembrane region" description="Helical" evidence="1">
    <location>
        <begin position="115"/>
        <end position="132"/>
    </location>
</feature>
<dbReference type="EMBL" id="CAADFE010000024">
    <property type="protein sequence ID" value="VFJ70574.1"/>
    <property type="molecule type" value="Genomic_DNA"/>
</dbReference>
<evidence type="ECO:0000313" key="2">
    <source>
        <dbReference type="EMBL" id="VFJ70574.1"/>
    </source>
</evidence>
<proteinExistence type="predicted"/>
<name>A0A450TQW8_9GAMM</name>
<gene>
    <name evidence="2" type="ORF">BECKFW1821C_GA0114237_10248</name>
</gene>
<keyword evidence="1" id="KW-0472">Membrane</keyword>
<feature type="transmembrane region" description="Helical" evidence="1">
    <location>
        <begin position="144"/>
        <end position="169"/>
    </location>
</feature>
<feature type="transmembrane region" description="Helical" evidence="1">
    <location>
        <begin position="89"/>
        <end position="108"/>
    </location>
</feature>
<protein>
    <submittedName>
        <fullName evidence="2">Cobalt transporter subunit CbtA</fullName>
    </submittedName>
</protein>
<organism evidence="2">
    <name type="scientific">Candidatus Kentrum sp. FW</name>
    <dbReference type="NCBI Taxonomy" id="2126338"/>
    <lineage>
        <taxon>Bacteria</taxon>
        <taxon>Pseudomonadati</taxon>
        <taxon>Pseudomonadota</taxon>
        <taxon>Gammaproteobacteria</taxon>
        <taxon>Candidatus Kentrum</taxon>
    </lineage>
</organism>
<evidence type="ECO:0000256" key="1">
    <source>
        <dbReference type="SAM" id="Phobius"/>
    </source>
</evidence>
<feature type="transmembrane region" description="Helical" evidence="1">
    <location>
        <begin position="47"/>
        <end position="69"/>
    </location>
</feature>
<dbReference type="InterPro" id="IPR012666">
    <property type="entry name" value="CbtA_put"/>
</dbReference>
<keyword evidence="1" id="KW-0812">Transmembrane</keyword>
<keyword evidence="1" id="KW-1133">Transmembrane helix</keyword>
<dbReference type="Pfam" id="PF09490">
    <property type="entry name" value="CbtA"/>
    <property type="match status" value="1"/>
</dbReference>
<accession>A0A450TQW8</accession>
<dbReference type="AlphaFoldDB" id="A0A450TQW8"/>